<dbReference type="STRING" id="1144548.SAMN05443287_106194"/>
<evidence type="ECO:0000313" key="3">
    <source>
        <dbReference type="Proteomes" id="UP000198707"/>
    </source>
</evidence>
<organism evidence="2 3">
    <name type="scientific">Micromonospora phaseoli</name>
    <dbReference type="NCBI Taxonomy" id="1144548"/>
    <lineage>
        <taxon>Bacteria</taxon>
        <taxon>Bacillati</taxon>
        <taxon>Actinomycetota</taxon>
        <taxon>Actinomycetes</taxon>
        <taxon>Micromonosporales</taxon>
        <taxon>Micromonosporaceae</taxon>
        <taxon>Micromonospora</taxon>
    </lineage>
</organism>
<accession>A0A1H7AQC9</accession>
<dbReference type="RefSeq" id="WP_092381014.1">
    <property type="nucleotide sequence ID" value="NZ_BOPI01000002.1"/>
</dbReference>
<dbReference type="Proteomes" id="UP000198707">
    <property type="component" value="Unassembled WGS sequence"/>
</dbReference>
<reference evidence="3" key="1">
    <citation type="submission" date="2016-10" db="EMBL/GenBank/DDBJ databases">
        <authorList>
            <person name="Varghese N."/>
            <person name="Submissions S."/>
        </authorList>
    </citation>
    <scope>NUCLEOTIDE SEQUENCE [LARGE SCALE GENOMIC DNA]</scope>
    <source>
        <strain evidence="3">CGMCC 4.7038</strain>
    </source>
</reference>
<evidence type="ECO:0000256" key="1">
    <source>
        <dbReference type="SAM" id="MobiDB-lite"/>
    </source>
</evidence>
<proteinExistence type="predicted"/>
<protein>
    <submittedName>
        <fullName evidence="2">Uncharacterized protein</fullName>
    </submittedName>
</protein>
<gene>
    <name evidence="2" type="ORF">SAMN05443287_106194</name>
</gene>
<keyword evidence="3" id="KW-1185">Reference proteome</keyword>
<dbReference type="EMBL" id="FNYV01000006">
    <property type="protein sequence ID" value="SEJ66067.1"/>
    <property type="molecule type" value="Genomic_DNA"/>
</dbReference>
<name>A0A1H7AQC9_9ACTN</name>
<sequence>MIYDNLTQSPWLSDWRQFYDEAENVSPRVRRLTKRAIQKAEAGLKTKHRQSYREKLKVRNTKRNEGVIGRCDELIEDLEDLIDAMESGRVSPSDVLVKCRNTEAEHGRITDLHNELICRCDPDEDCHPGCREAELEKFEALTPDEYQRELPNRFRVLDSEAGPYRTLGSVLEEEARLDCQSPSSLSAPVGSTDAPSADDINWSES</sequence>
<dbReference type="AlphaFoldDB" id="A0A1H7AQC9"/>
<evidence type="ECO:0000313" key="2">
    <source>
        <dbReference type="EMBL" id="SEJ66067.1"/>
    </source>
</evidence>
<feature type="region of interest" description="Disordered" evidence="1">
    <location>
        <begin position="177"/>
        <end position="205"/>
    </location>
</feature>